<dbReference type="PROSITE" id="PS50206">
    <property type="entry name" value="RHODANESE_3"/>
    <property type="match status" value="2"/>
</dbReference>
<keyword evidence="5" id="KW-1185">Reference proteome</keyword>
<dbReference type="EMBL" id="BMAT01006917">
    <property type="protein sequence ID" value="GFS22157.1"/>
    <property type="molecule type" value="Genomic_DNA"/>
</dbReference>
<evidence type="ECO:0000313" key="4">
    <source>
        <dbReference type="EMBL" id="GFS22157.1"/>
    </source>
</evidence>
<dbReference type="AlphaFoldDB" id="A0AAV4JH86"/>
<dbReference type="CDD" id="cd01448">
    <property type="entry name" value="TST_Repeat_1"/>
    <property type="match status" value="1"/>
</dbReference>
<evidence type="ECO:0000256" key="1">
    <source>
        <dbReference type="ARBA" id="ARBA00022679"/>
    </source>
</evidence>
<feature type="domain" description="Rhodanese" evidence="3">
    <location>
        <begin position="28"/>
        <end position="147"/>
    </location>
</feature>
<evidence type="ECO:0000256" key="2">
    <source>
        <dbReference type="ARBA" id="ARBA00022737"/>
    </source>
</evidence>
<dbReference type="SUPFAM" id="SSF52821">
    <property type="entry name" value="Rhodanese/Cell cycle control phosphatase"/>
    <property type="match status" value="2"/>
</dbReference>
<accession>A0AAV4JH86</accession>
<dbReference type="Gene3D" id="3.40.250.10">
    <property type="entry name" value="Rhodanese-like domain"/>
    <property type="match status" value="2"/>
</dbReference>
<feature type="domain" description="Rhodanese" evidence="3">
    <location>
        <begin position="177"/>
        <end position="280"/>
    </location>
</feature>
<comment type="caution">
    <text evidence="4">The sequence shown here is derived from an EMBL/GenBank/DDBJ whole genome shotgun (WGS) entry which is preliminary data.</text>
</comment>
<evidence type="ECO:0000259" key="3">
    <source>
        <dbReference type="PROSITE" id="PS50206"/>
    </source>
</evidence>
<dbReference type="Pfam" id="PF00581">
    <property type="entry name" value="Rhodanese"/>
    <property type="match status" value="2"/>
</dbReference>
<proteinExistence type="predicted"/>
<keyword evidence="2" id="KW-0677">Repeat</keyword>
<dbReference type="InterPro" id="IPR036873">
    <property type="entry name" value="Rhodanese-like_dom_sf"/>
</dbReference>
<dbReference type="Proteomes" id="UP000762676">
    <property type="component" value="Unassembled WGS sequence"/>
</dbReference>
<dbReference type="SMART" id="SM00450">
    <property type="entry name" value="RHOD"/>
    <property type="match status" value="2"/>
</dbReference>
<name>A0AAV4JH86_9GAST</name>
<dbReference type="GO" id="GO:0004792">
    <property type="term" value="F:thiosulfate-cyanide sulfurtransferase activity"/>
    <property type="evidence" value="ECO:0007669"/>
    <property type="project" value="TreeGrafter"/>
</dbReference>
<dbReference type="InterPro" id="IPR045078">
    <property type="entry name" value="TST/MPST-like"/>
</dbReference>
<keyword evidence="1" id="KW-0808">Transferase</keyword>
<dbReference type="GO" id="GO:0005739">
    <property type="term" value="C:mitochondrion"/>
    <property type="evidence" value="ECO:0007669"/>
    <property type="project" value="TreeGrafter"/>
</dbReference>
<sequence length="284" mass="31830">MTISKISTLVTTSWLRQQIQSAARSATISNKLRVIDTSWMPNTEAGSYREFYQQGHIPTALFFDWAKLSPVTKDSAIGFPIPDPNVFQDYVEDLGISNHTHVVAYDRFNSRTSFRTWYYFRLFGHNQVSVLDGGLRKWVSDGNHVTTEEIHVEPEEFDVKFQPHLLRDYESMVKNMETEAEQVLDATGAKGHRKGHIPGAISIPYDTLFNEDGTMRSAQELKKLFDDAGVSLDREVTSSCLLGLTACGLIAAAHILGKENVPLYNGSFAEWSALSSPDMISTTE</sequence>
<protein>
    <submittedName>
        <fullName evidence="4">Sulfurtransferase</fullName>
    </submittedName>
</protein>
<dbReference type="PANTHER" id="PTHR11364">
    <property type="entry name" value="THIOSULFATE SULFERTANSFERASE"/>
    <property type="match status" value="1"/>
</dbReference>
<gene>
    <name evidence="4" type="ORF">ElyMa_003356600</name>
</gene>
<dbReference type="PANTHER" id="PTHR11364:SF27">
    <property type="entry name" value="SULFURTRANSFERASE"/>
    <property type="match status" value="1"/>
</dbReference>
<organism evidence="4 5">
    <name type="scientific">Elysia marginata</name>
    <dbReference type="NCBI Taxonomy" id="1093978"/>
    <lineage>
        <taxon>Eukaryota</taxon>
        <taxon>Metazoa</taxon>
        <taxon>Spiralia</taxon>
        <taxon>Lophotrochozoa</taxon>
        <taxon>Mollusca</taxon>
        <taxon>Gastropoda</taxon>
        <taxon>Heterobranchia</taxon>
        <taxon>Euthyneura</taxon>
        <taxon>Panpulmonata</taxon>
        <taxon>Sacoglossa</taxon>
        <taxon>Placobranchoidea</taxon>
        <taxon>Plakobranchidae</taxon>
        <taxon>Elysia</taxon>
    </lineage>
</organism>
<reference evidence="4 5" key="1">
    <citation type="journal article" date="2021" name="Elife">
        <title>Chloroplast acquisition without the gene transfer in kleptoplastic sea slugs, Plakobranchus ocellatus.</title>
        <authorList>
            <person name="Maeda T."/>
            <person name="Takahashi S."/>
            <person name="Yoshida T."/>
            <person name="Shimamura S."/>
            <person name="Takaki Y."/>
            <person name="Nagai Y."/>
            <person name="Toyoda A."/>
            <person name="Suzuki Y."/>
            <person name="Arimoto A."/>
            <person name="Ishii H."/>
            <person name="Satoh N."/>
            <person name="Nishiyama T."/>
            <person name="Hasebe M."/>
            <person name="Maruyama T."/>
            <person name="Minagawa J."/>
            <person name="Obokata J."/>
            <person name="Shigenobu S."/>
        </authorList>
    </citation>
    <scope>NUCLEOTIDE SEQUENCE [LARGE SCALE GENOMIC DNA]</scope>
</reference>
<evidence type="ECO:0000313" key="5">
    <source>
        <dbReference type="Proteomes" id="UP000762676"/>
    </source>
</evidence>
<dbReference type="InterPro" id="IPR001763">
    <property type="entry name" value="Rhodanese-like_dom"/>
</dbReference>
<dbReference type="CDD" id="cd01449">
    <property type="entry name" value="TST_Repeat_2"/>
    <property type="match status" value="1"/>
</dbReference>